<dbReference type="PANTHER" id="PTHR43581">
    <property type="entry name" value="ATP/GTP PHOSPHATASE"/>
    <property type="match status" value="1"/>
</dbReference>
<dbReference type="Proteomes" id="UP001317742">
    <property type="component" value="Chromosome"/>
</dbReference>
<evidence type="ECO:0000259" key="1">
    <source>
        <dbReference type="Pfam" id="PF13175"/>
    </source>
</evidence>
<gene>
    <name evidence="3" type="ORF">SYK_18620</name>
</gene>
<dbReference type="Pfam" id="PF20469">
    <property type="entry name" value="OLD-like_TOPRIM"/>
    <property type="match status" value="1"/>
</dbReference>
<proteinExistence type="predicted"/>
<dbReference type="RefSeq" id="WP_281760025.1">
    <property type="nucleotide sequence ID" value="NZ_AP026709.1"/>
</dbReference>
<organism evidence="3 4">
    <name type="scientific">Pseudodesulfovibrio nedwellii</name>
    <dbReference type="NCBI Taxonomy" id="2973072"/>
    <lineage>
        <taxon>Bacteria</taxon>
        <taxon>Pseudomonadati</taxon>
        <taxon>Thermodesulfobacteriota</taxon>
        <taxon>Desulfovibrionia</taxon>
        <taxon>Desulfovibrionales</taxon>
        <taxon>Desulfovibrionaceae</taxon>
    </lineage>
</organism>
<dbReference type="Gene3D" id="3.40.50.300">
    <property type="entry name" value="P-loop containing nucleotide triphosphate hydrolases"/>
    <property type="match status" value="1"/>
</dbReference>
<dbReference type="CDD" id="cd01026">
    <property type="entry name" value="TOPRIM_OLD"/>
    <property type="match status" value="1"/>
</dbReference>
<accession>A0ABN6S5Z5</accession>
<dbReference type="InterPro" id="IPR027417">
    <property type="entry name" value="P-loop_NTPase"/>
</dbReference>
<dbReference type="Pfam" id="PF13175">
    <property type="entry name" value="AAA_15"/>
    <property type="match status" value="1"/>
</dbReference>
<dbReference type="SUPFAM" id="SSF52540">
    <property type="entry name" value="P-loop containing nucleoside triphosphate hydrolases"/>
    <property type="match status" value="1"/>
</dbReference>
<dbReference type="InterPro" id="IPR051396">
    <property type="entry name" value="Bact_Antivir_Def_Nuclease"/>
</dbReference>
<dbReference type="InterPro" id="IPR034139">
    <property type="entry name" value="TOPRIM_OLD"/>
</dbReference>
<dbReference type="PANTHER" id="PTHR43581:SF4">
    <property type="entry name" value="ATP_GTP PHOSPHATASE"/>
    <property type="match status" value="1"/>
</dbReference>
<name>A0ABN6S5Z5_9BACT</name>
<dbReference type="EMBL" id="AP026709">
    <property type="protein sequence ID" value="BDQ37502.1"/>
    <property type="molecule type" value="Genomic_DNA"/>
</dbReference>
<feature type="domain" description="Endonuclease GajA/Old nuclease/RecF-like AAA" evidence="1">
    <location>
        <begin position="1"/>
        <end position="339"/>
    </location>
</feature>
<evidence type="ECO:0000313" key="3">
    <source>
        <dbReference type="EMBL" id="BDQ37502.1"/>
    </source>
</evidence>
<reference evidence="3 4" key="1">
    <citation type="submission" date="2022-08" db="EMBL/GenBank/DDBJ databases">
        <title>Genome Sequence of the sulphate-reducing bacterium, Pseudodesulfovibrio sp. SYK.</title>
        <authorList>
            <person name="Kondo R."/>
            <person name="Kataoka T."/>
        </authorList>
    </citation>
    <scope>NUCLEOTIDE SEQUENCE [LARGE SCALE GENOMIC DNA]</scope>
    <source>
        <strain evidence="3 4">SYK</strain>
    </source>
</reference>
<evidence type="ECO:0000259" key="2">
    <source>
        <dbReference type="Pfam" id="PF20469"/>
    </source>
</evidence>
<dbReference type="InterPro" id="IPR041685">
    <property type="entry name" value="AAA_GajA/Old/RecF-like"/>
</dbReference>
<protein>
    <recommendedName>
        <fullName evidence="5">ATP-dependent endonuclease</fullName>
    </recommendedName>
</protein>
<evidence type="ECO:0000313" key="4">
    <source>
        <dbReference type="Proteomes" id="UP001317742"/>
    </source>
</evidence>
<keyword evidence="4" id="KW-1185">Reference proteome</keyword>
<evidence type="ECO:0008006" key="5">
    <source>
        <dbReference type="Google" id="ProtNLM"/>
    </source>
</evidence>
<sequence>MQMISVKVHNFRSFKDVTFKMDGYSLLIGENNAGKSNLMNAIRVFYEDGIKFNYETDFPKFETDEESWIEIEYVLKDDEQECLKESYQSSDNLLRVRKILFSRNKEICKTSQSNIYCYENGVLSDKLFYGAKNISQAKLGKVIYIPEVSKMNDAMKLTGPSPFRDLLNLAFKKVISNSNAYQTLQDSFLEFNLSFSDECNTSDFSIQNVINDINKSIESWGVLFGVNINPVDIDTIVKSLVSHYIEDVSLGNAKVRLDSYGQGMQRHIIFTLIRLASKYNDLNSSSKDGVFDPDYVLILFEEPEAFLHPCQQELLNRNLKKMGRGNQQVLITSHSPAFVCRNIVFLHSLIKINKSNAISNAYQIKGNELEDLFAENGGLFYHCCNLMADKATDDDLRRCLKNKGLGADSFDINAKLEEESLKYLLWIDTERSSMFFAKTVLICEGATEKALFDYLLSTDWGDLKEKNVYVLDAMGKFNIHRYMNLFSKIGIDHAVLFDLDGGNSYHRVVNDFIKENRNIFTKNILTFPQDLETFLEIDLPARKDLKPLNLMQALFEGTVKKARLEELRELVASSFVDSSSAIPSLKP</sequence>
<feature type="domain" description="OLD protein-like TOPRIM" evidence="2">
    <location>
        <begin position="435"/>
        <end position="500"/>
    </location>
</feature>